<keyword evidence="9" id="KW-1185">Reference proteome</keyword>
<accession>A0ABT5D358</accession>
<dbReference type="EMBL" id="JAQNDI010000021">
    <property type="protein sequence ID" value="MDC0695915.1"/>
    <property type="molecule type" value="Genomic_DNA"/>
</dbReference>
<evidence type="ECO:0000313" key="7">
    <source>
        <dbReference type="EMBL" id="MDC0696777.1"/>
    </source>
</evidence>
<evidence type="ECO:0000313" key="6">
    <source>
        <dbReference type="EMBL" id="MDC0696532.1"/>
    </source>
</evidence>
<dbReference type="EMBL" id="JAQNDI010000028">
    <property type="protein sequence ID" value="MDC0696493.1"/>
    <property type="molecule type" value="Genomic_DNA"/>
</dbReference>
<evidence type="ECO:0000313" key="4">
    <source>
        <dbReference type="EMBL" id="MDC0696266.1"/>
    </source>
</evidence>
<feature type="domain" description="Integrase catalytic" evidence="1">
    <location>
        <begin position="1"/>
        <end position="25"/>
    </location>
</feature>
<protein>
    <submittedName>
        <fullName evidence="7">IS3 family transposase</fullName>
    </submittedName>
</protein>
<dbReference type="Pfam" id="PF13333">
    <property type="entry name" value="rve_2"/>
    <property type="match status" value="1"/>
</dbReference>
<dbReference type="EMBL" id="JAQNDI010000030">
    <property type="protein sequence ID" value="MDC0696532.1"/>
    <property type="molecule type" value="Genomic_DNA"/>
</dbReference>
<evidence type="ECO:0000313" key="8">
    <source>
        <dbReference type="EMBL" id="MDC0696874.1"/>
    </source>
</evidence>
<dbReference type="InterPro" id="IPR001584">
    <property type="entry name" value="Integrase_cat-core"/>
</dbReference>
<evidence type="ECO:0000313" key="9">
    <source>
        <dbReference type="Proteomes" id="UP001221816"/>
    </source>
</evidence>
<organism evidence="7 9">
    <name type="scientific">Klebsiella pasteurii</name>
    <dbReference type="NCBI Taxonomy" id="2587529"/>
    <lineage>
        <taxon>Bacteria</taxon>
        <taxon>Pseudomonadati</taxon>
        <taxon>Pseudomonadota</taxon>
        <taxon>Gammaproteobacteria</taxon>
        <taxon>Enterobacterales</taxon>
        <taxon>Enterobacteriaceae</taxon>
        <taxon>Klebsiella/Raoultella group</taxon>
        <taxon>Klebsiella</taxon>
    </lineage>
</organism>
<reference evidence="7 9" key="1">
    <citation type="submission" date="2023-01" db="EMBL/GenBank/DDBJ databases">
        <authorList>
            <person name="Dale J."/>
        </authorList>
    </citation>
    <scope>NUCLEOTIDE SEQUENCE [LARGE SCALE GENOMIC DNA]</scope>
    <source>
        <strain evidence="7 9">2022EL-01098</strain>
    </source>
</reference>
<evidence type="ECO:0000313" key="5">
    <source>
        <dbReference type="EMBL" id="MDC0696493.1"/>
    </source>
</evidence>
<feature type="non-terminal residue" evidence="7">
    <location>
        <position position="1"/>
    </location>
</feature>
<evidence type="ECO:0000313" key="3">
    <source>
        <dbReference type="EMBL" id="MDC0695915.1"/>
    </source>
</evidence>
<dbReference type="EMBL" id="JAQNDI010000045">
    <property type="protein sequence ID" value="MDC0696874.1"/>
    <property type="molecule type" value="Genomic_DNA"/>
</dbReference>
<comment type="caution">
    <text evidence="7">The sequence shown here is derived from an EMBL/GenBank/DDBJ whole genome shotgun (WGS) entry which is preliminary data.</text>
</comment>
<name>A0ABT5D358_9ENTR</name>
<gene>
    <name evidence="2" type="ORF">PIK62_19180</name>
    <name evidence="3" type="ORF">PIK62_25365</name>
    <name evidence="4" type="ORF">PIK62_27160</name>
    <name evidence="5" type="ORF">PIK62_28370</name>
    <name evidence="6" type="ORF">PIK62_28585</name>
    <name evidence="7" type="ORF">PIK62_29865</name>
    <name evidence="8" type="ORF">PIK62_30450</name>
</gene>
<dbReference type="EMBL" id="JAQNDI010000038">
    <property type="protein sequence ID" value="MDC0696777.1"/>
    <property type="molecule type" value="Genomic_DNA"/>
</dbReference>
<dbReference type="Proteomes" id="UP001221816">
    <property type="component" value="Unassembled WGS sequence"/>
</dbReference>
<evidence type="ECO:0000259" key="1">
    <source>
        <dbReference type="Pfam" id="PF13333"/>
    </source>
</evidence>
<dbReference type="RefSeq" id="WP_142983272.1">
    <property type="nucleotide sequence ID" value="NZ_CABGGY010000005.1"/>
</dbReference>
<sequence length="30" mass="3684">YIYYYNHERIKQKLKGLSPVEYRTQAHITA</sequence>
<evidence type="ECO:0000313" key="2">
    <source>
        <dbReference type="EMBL" id="MDC0694719.1"/>
    </source>
</evidence>
<dbReference type="EMBL" id="JAQNDI010000024">
    <property type="protein sequence ID" value="MDC0696266.1"/>
    <property type="molecule type" value="Genomic_DNA"/>
</dbReference>
<dbReference type="EMBL" id="JAQNDI010000012">
    <property type="protein sequence ID" value="MDC0694719.1"/>
    <property type="molecule type" value="Genomic_DNA"/>
</dbReference>
<proteinExistence type="predicted"/>